<name>A0A261UF23_9BORD</name>
<dbReference type="InterPro" id="IPR000847">
    <property type="entry name" value="LysR_HTH_N"/>
</dbReference>
<dbReference type="InterPro" id="IPR050176">
    <property type="entry name" value="LTTR"/>
</dbReference>
<dbReference type="PRINTS" id="PR00039">
    <property type="entry name" value="HTHLYSR"/>
</dbReference>
<comment type="caution">
    <text evidence="6">The sequence shown here is derived from an EMBL/GenBank/DDBJ whole genome shotgun (WGS) entry which is preliminary data.</text>
</comment>
<accession>A0A261UF23</accession>
<dbReference type="PANTHER" id="PTHR30579:SF7">
    <property type="entry name" value="HTH-TYPE TRANSCRIPTIONAL REGULATOR LRHA-RELATED"/>
    <property type="match status" value="1"/>
</dbReference>
<dbReference type="PROSITE" id="PS50931">
    <property type="entry name" value="HTH_LYSR"/>
    <property type="match status" value="1"/>
</dbReference>
<dbReference type="InterPro" id="IPR036388">
    <property type="entry name" value="WH-like_DNA-bd_sf"/>
</dbReference>
<dbReference type="OrthoDB" id="9789529at2"/>
<dbReference type="GO" id="GO:0003700">
    <property type="term" value="F:DNA-binding transcription factor activity"/>
    <property type="evidence" value="ECO:0007669"/>
    <property type="project" value="InterPro"/>
</dbReference>
<evidence type="ECO:0000256" key="3">
    <source>
        <dbReference type="ARBA" id="ARBA00023125"/>
    </source>
</evidence>
<feature type="domain" description="HTH lysR-type" evidence="5">
    <location>
        <begin position="18"/>
        <end position="75"/>
    </location>
</feature>
<evidence type="ECO:0000259" key="5">
    <source>
        <dbReference type="PROSITE" id="PS50931"/>
    </source>
</evidence>
<evidence type="ECO:0000313" key="7">
    <source>
        <dbReference type="Proteomes" id="UP000215767"/>
    </source>
</evidence>
<dbReference type="Gene3D" id="1.10.10.10">
    <property type="entry name" value="Winged helix-like DNA-binding domain superfamily/Winged helix DNA-binding domain"/>
    <property type="match status" value="1"/>
</dbReference>
<dbReference type="Pfam" id="PF03466">
    <property type="entry name" value="LysR_substrate"/>
    <property type="match status" value="1"/>
</dbReference>
<reference evidence="7" key="1">
    <citation type="submission" date="2017-05" db="EMBL/GenBank/DDBJ databases">
        <title>Complete and WGS of Bordetella genogroups.</title>
        <authorList>
            <person name="Spilker T."/>
            <person name="Lipuma J."/>
        </authorList>
    </citation>
    <scope>NUCLEOTIDE SEQUENCE [LARGE SCALE GENOMIC DNA]</scope>
    <source>
        <strain evidence="7">AU8856</strain>
    </source>
</reference>
<evidence type="ECO:0000256" key="2">
    <source>
        <dbReference type="ARBA" id="ARBA00023015"/>
    </source>
</evidence>
<dbReference type="EMBL" id="NEVS01000004">
    <property type="protein sequence ID" value="OZI60538.1"/>
    <property type="molecule type" value="Genomic_DNA"/>
</dbReference>
<evidence type="ECO:0000256" key="1">
    <source>
        <dbReference type="ARBA" id="ARBA00009437"/>
    </source>
</evidence>
<keyword evidence="2" id="KW-0805">Transcription regulation</keyword>
<dbReference type="SUPFAM" id="SSF53850">
    <property type="entry name" value="Periplasmic binding protein-like II"/>
    <property type="match status" value="1"/>
</dbReference>
<evidence type="ECO:0000256" key="4">
    <source>
        <dbReference type="ARBA" id="ARBA00023163"/>
    </source>
</evidence>
<dbReference type="Gene3D" id="3.40.190.10">
    <property type="entry name" value="Periplasmic binding protein-like II"/>
    <property type="match status" value="2"/>
</dbReference>
<dbReference type="FunFam" id="1.10.10.10:FF:000001">
    <property type="entry name" value="LysR family transcriptional regulator"/>
    <property type="match status" value="1"/>
</dbReference>
<proteinExistence type="inferred from homology"/>
<dbReference type="InterPro" id="IPR036390">
    <property type="entry name" value="WH_DNA-bd_sf"/>
</dbReference>
<gene>
    <name evidence="6" type="ORF">CAL28_14100</name>
</gene>
<dbReference type="GO" id="GO:0003677">
    <property type="term" value="F:DNA binding"/>
    <property type="evidence" value="ECO:0007669"/>
    <property type="project" value="UniProtKB-KW"/>
</dbReference>
<keyword evidence="3" id="KW-0238">DNA-binding</keyword>
<comment type="similarity">
    <text evidence="1">Belongs to the LysR transcriptional regulatory family.</text>
</comment>
<sequence length="305" mass="32879">MIDWRLATQEPDMATTQLELDSLRAFLAIADQGSFTAAAGSVGRTQSAVSLKIRKLEEALGKPLFLRNAHRTTLTPAGELLLGHARRLVRDSDAAIAHLRAAEAAGAIRLGIGELFVPDHLPRVLTRFRRTHPKVRLEVQVGLSADLLKEMRAGALDLVVANREGDDDTAGRVLWTEPLRWVAAQDFEWSEDGPVQLVALPAQCTYRRMAIDALAGIGRTSEVVYACTSLLGVESAIAAGAGVAILGQSSLRRNPGLRDIGQNLPLLPDCRIAIFGEAGADHDAAHALIRFIEDSLTSESSLFRA</sequence>
<dbReference type="AlphaFoldDB" id="A0A261UF23"/>
<dbReference type="RefSeq" id="WP_094841952.1">
    <property type="nucleotide sequence ID" value="NZ_NEVS01000004.1"/>
</dbReference>
<dbReference type="Proteomes" id="UP000215767">
    <property type="component" value="Unassembled WGS sequence"/>
</dbReference>
<evidence type="ECO:0000313" key="6">
    <source>
        <dbReference type="EMBL" id="OZI60538.1"/>
    </source>
</evidence>
<protein>
    <recommendedName>
        <fullName evidence="5">HTH lysR-type domain-containing protein</fullName>
    </recommendedName>
</protein>
<dbReference type="Pfam" id="PF00126">
    <property type="entry name" value="HTH_1"/>
    <property type="match status" value="1"/>
</dbReference>
<keyword evidence="4" id="KW-0804">Transcription</keyword>
<dbReference type="PANTHER" id="PTHR30579">
    <property type="entry name" value="TRANSCRIPTIONAL REGULATOR"/>
    <property type="match status" value="1"/>
</dbReference>
<dbReference type="SUPFAM" id="SSF46785">
    <property type="entry name" value="Winged helix' DNA-binding domain"/>
    <property type="match status" value="1"/>
</dbReference>
<organism evidence="6 7">
    <name type="scientific">Bordetella genomosp. 11</name>
    <dbReference type="NCBI Taxonomy" id="1416808"/>
    <lineage>
        <taxon>Bacteria</taxon>
        <taxon>Pseudomonadati</taxon>
        <taxon>Pseudomonadota</taxon>
        <taxon>Betaproteobacteria</taxon>
        <taxon>Burkholderiales</taxon>
        <taxon>Alcaligenaceae</taxon>
        <taxon>Bordetella</taxon>
    </lineage>
</organism>
<dbReference type="InterPro" id="IPR005119">
    <property type="entry name" value="LysR_subst-bd"/>
</dbReference>
<keyword evidence="7" id="KW-1185">Reference proteome</keyword>